<comment type="caution">
    <text evidence="13">The sequence shown here is derived from an EMBL/GenBank/DDBJ whole genome shotgun (WGS) entry which is preliminary data.</text>
</comment>
<comment type="similarity">
    <text evidence="3">Belongs to the Abd-B homeobox family.</text>
</comment>
<accession>A0A9Q1B9I2</accession>
<dbReference type="SUPFAM" id="SSF46689">
    <property type="entry name" value="Homeodomain-like"/>
    <property type="match status" value="1"/>
</dbReference>
<dbReference type="OrthoDB" id="6159439at2759"/>
<dbReference type="GO" id="GO:0000981">
    <property type="term" value="F:DNA-binding transcription factor activity, RNA polymerase II-specific"/>
    <property type="evidence" value="ECO:0007669"/>
    <property type="project" value="InterPro"/>
</dbReference>
<keyword evidence="5" id="KW-0805">Transcription regulation</keyword>
<evidence type="ECO:0000259" key="12">
    <source>
        <dbReference type="PROSITE" id="PS50071"/>
    </source>
</evidence>
<evidence type="ECO:0000256" key="8">
    <source>
        <dbReference type="ARBA" id="ARBA00023163"/>
    </source>
</evidence>
<dbReference type="GO" id="GO:1990837">
    <property type="term" value="F:sequence-specific double-stranded DNA binding"/>
    <property type="evidence" value="ECO:0007669"/>
    <property type="project" value="TreeGrafter"/>
</dbReference>
<evidence type="ECO:0000313" key="13">
    <source>
        <dbReference type="EMBL" id="KAJ7345614.1"/>
    </source>
</evidence>
<dbReference type="InterPro" id="IPR020479">
    <property type="entry name" value="HD_metazoa"/>
</dbReference>
<evidence type="ECO:0000256" key="7">
    <source>
        <dbReference type="ARBA" id="ARBA00023155"/>
    </source>
</evidence>
<dbReference type="CDD" id="cd00086">
    <property type="entry name" value="homeodomain"/>
    <property type="match status" value="1"/>
</dbReference>
<evidence type="ECO:0000256" key="3">
    <source>
        <dbReference type="ARBA" id="ARBA00006317"/>
    </source>
</evidence>
<keyword evidence="14" id="KW-1185">Reference proteome</keyword>
<dbReference type="SMART" id="SM00389">
    <property type="entry name" value="HOX"/>
    <property type="match status" value="1"/>
</dbReference>
<sequence length="264" mass="28426">MCDRSLCRPSYVGSLLNLPSATDSFYFPGLRANGSPHQLAASLPAGLSYPRSSVAWTGVGGGGSASSQPAPYLAGSSHPLHLHAGGGGGGGGGGKVTLEGHPKCYADEATYASKLEERSRPSLREALGVEPGGMAAAAGACGQSAQGDARPAGLKEEDLKRAVNLNLTLPPPPVALPTLRVSLQDGFPWCPTQGRSRKKRKPYTKQQIAQLETEFLLNEFINRQKRKELSHRLNLSDQQVKIWFQNRRMKKKRVVMREQALSHY</sequence>
<dbReference type="AlphaFoldDB" id="A0A9Q1B9I2"/>
<protein>
    <recommendedName>
        <fullName evidence="12">Homeobox domain-containing protein</fullName>
    </recommendedName>
</protein>
<evidence type="ECO:0000256" key="2">
    <source>
        <dbReference type="ARBA" id="ARBA00004123"/>
    </source>
</evidence>
<keyword evidence="4" id="KW-0217">Developmental protein</keyword>
<keyword evidence="8" id="KW-0804">Transcription</keyword>
<evidence type="ECO:0000256" key="6">
    <source>
        <dbReference type="ARBA" id="ARBA00023125"/>
    </source>
</evidence>
<dbReference type="Pfam" id="PF00046">
    <property type="entry name" value="Homeodomain"/>
    <property type="match status" value="1"/>
</dbReference>
<dbReference type="PRINTS" id="PR00024">
    <property type="entry name" value="HOMEOBOX"/>
</dbReference>
<proteinExistence type="inferred from homology"/>
<dbReference type="Gene3D" id="1.10.10.60">
    <property type="entry name" value="Homeodomain-like"/>
    <property type="match status" value="1"/>
</dbReference>
<dbReference type="InterPro" id="IPR001356">
    <property type="entry name" value="HD"/>
</dbReference>
<comment type="function">
    <text evidence="1">Sequence-specific transcription factor which is part of a developmental regulatory system that provides cells with specific positional identities on the anterior-posterior axis.</text>
</comment>
<evidence type="ECO:0000256" key="5">
    <source>
        <dbReference type="ARBA" id="ARBA00023015"/>
    </source>
</evidence>
<comment type="subcellular location">
    <subcellularLocation>
        <location evidence="2 10 11">Nucleus</location>
    </subcellularLocation>
</comment>
<organism evidence="13 14">
    <name type="scientific">Phrynocephalus forsythii</name>
    <dbReference type="NCBI Taxonomy" id="171643"/>
    <lineage>
        <taxon>Eukaryota</taxon>
        <taxon>Metazoa</taxon>
        <taxon>Chordata</taxon>
        <taxon>Craniata</taxon>
        <taxon>Vertebrata</taxon>
        <taxon>Euteleostomi</taxon>
        <taxon>Lepidosauria</taxon>
        <taxon>Squamata</taxon>
        <taxon>Bifurcata</taxon>
        <taxon>Unidentata</taxon>
        <taxon>Episquamata</taxon>
        <taxon>Toxicofera</taxon>
        <taxon>Iguania</taxon>
        <taxon>Acrodonta</taxon>
        <taxon>Agamidae</taxon>
        <taxon>Agaminae</taxon>
        <taxon>Phrynocephalus</taxon>
    </lineage>
</organism>
<dbReference type="GO" id="GO:0005634">
    <property type="term" value="C:nucleus"/>
    <property type="evidence" value="ECO:0007669"/>
    <property type="project" value="UniProtKB-SubCell"/>
</dbReference>
<dbReference type="PANTHER" id="PTHR46440">
    <property type="entry name" value="HOMEOBOX PROTEIN HOX-D12-RELATED"/>
    <property type="match status" value="1"/>
</dbReference>
<keyword evidence="7 10" id="KW-0371">Homeobox</keyword>
<dbReference type="PROSITE" id="PS50071">
    <property type="entry name" value="HOMEOBOX_2"/>
    <property type="match status" value="1"/>
</dbReference>
<name>A0A9Q1B9I2_9SAUR</name>
<keyword evidence="6 10" id="KW-0238">DNA-binding</keyword>
<feature type="DNA-binding region" description="Homeobox" evidence="10">
    <location>
        <begin position="196"/>
        <end position="255"/>
    </location>
</feature>
<dbReference type="InterPro" id="IPR009057">
    <property type="entry name" value="Homeodomain-like_sf"/>
</dbReference>
<evidence type="ECO:0000256" key="10">
    <source>
        <dbReference type="PROSITE-ProRule" id="PRU00108"/>
    </source>
</evidence>
<evidence type="ECO:0000313" key="14">
    <source>
        <dbReference type="Proteomes" id="UP001142489"/>
    </source>
</evidence>
<reference evidence="13" key="1">
    <citation type="journal article" date="2023" name="DNA Res.">
        <title>Chromosome-level genome assembly of Phrynocephalus forsythii using third-generation DNA sequencing and Hi-C analysis.</title>
        <authorList>
            <person name="Qi Y."/>
            <person name="Zhao W."/>
            <person name="Zhao Y."/>
            <person name="Niu C."/>
            <person name="Cao S."/>
            <person name="Zhang Y."/>
        </authorList>
    </citation>
    <scope>NUCLEOTIDE SEQUENCE</scope>
    <source>
        <tissue evidence="13">Muscle</tissue>
    </source>
</reference>
<dbReference type="InterPro" id="IPR017970">
    <property type="entry name" value="Homeobox_CS"/>
</dbReference>
<evidence type="ECO:0000256" key="11">
    <source>
        <dbReference type="RuleBase" id="RU000682"/>
    </source>
</evidence>
<evidence type="ECO:0000256" key="1">
    <source>
        <dbReference type="ARBA" id="ARBA00003263"/>
    </source>
</evidence>
<evidence type="ECO:0000256" key="4">
    <source>
        <dbReference type="ARBA" id="ARBA00022473"/>
    </source>
</evidence>
<dbReference type="PROSITE" id="PS00027">
    <property type="entry name" value="HOMEOBOX_1"/>
    <property type="match status" value="1"/>
</dbReference>
<dbReference type="PANTHER" id="PTHR46440:SF1">
    <property type="entry name" value="HOMEOBOX PROTEIN HOX-D12"/>
    <property type="match status" value="1"/>
</dbReference>
<keyword evidence="9 10" id="KW-0539">Nucleus</keyword>
<evidence type="ECO:0000256" key="9">
    <source>
        <dbReference type="ARBA" id="ARBA00023242"/>
    </source>
</evidence>
<dbReference type="Proteomes" id="UP001142489">
    <property type="component" value="Unassembled WGS sequence"/>
</dbReference>
<feature type="domain" description="Homeobox" evidence="12">
    <location>
        <begin position="194"/>
        <end position="254"/>
    </location>
</feature>
<dbReference type="EMBL" id="JAPFRF010000001">
    <property type="protein sequence ID" value="KAJ7345614.1"/>
    <property type="molecule type" value="Genomic_DNA"/>
</dbReference>
<gene>
    <name evidence="13" type="ORF">JRQ81_001564</name>
</gene>